<sequence>MANQGLIGEKIIVTVNREIIKELVKSIKRSKYFIILVLYIRRV</sequence>
<evidence type="ECO:0000313" key="1">
    <source>
        <dbReference type="EMBL" id="AZV42611.1"/>
    </source>
</evidence>
<gene>
    <name evidence="1" type="ORF">BAOM_2002</name>
</gene>
<evidence type="ECO:0000313" key="2">
    <source>
        <dbReference type="Proteomes" id="UP000283095"/>
    </source>
</evidence>
<dbReference type="KEGG" id="pasa:BAOM_2002"/>
<dbReference type="EMBL" id="CP026095">
    <property type="protein sequence ID" value="AZV42611.1"/>
    <property type="molecule type" value="Genomic_DNA"/>
</dbReference>
<dbReference type="Proteomes" id="UP000283095">
    <property type="component" value="Chromosome"/>
</dbReference>
<accession>A0A3Q9RLV2</accession>
<reference evidence="1 2" key="1">
    <citation type="submission" date="2018-01" db="EMBL/GenBank/DDBJ databases">
        <title>Bacillus asahii Genome sequencing and assembly.</title>
        <authorList>
            <person name="Jiang H."/>
            <person name="Feng Y."/>
            <person name="Zhao F."/>
            <person name="Lin X."/>
        </authorList>
    </citation>
    <scope>NUCLEOTIDE SEQUENCE [LARGE SCALE GENOMIC DNA]</scope>
    <source>
        <strain evidence="1 2">OM18</strain>
    </source>
</reference>
<name>A0A3Q9RLV2_9BACI</name>
<proteinExistence type="predicted"/>
<organism evidence="1 2">
    <name type="scientific">Peribacillus asahii</name>
    <dbReference type="NCBI Taxonomy" id="228899"/>
    <lineage>
        <taxon>Bacteria</taxon>
        <taxon>Bacillati</taxon>
        <taxon>Bacillota</taxon>
        <taxon>Bacilli</taxon>
        <taxon>Bacillales</taxon>
        <taxon>Bacillaceae</taxon>
        <taxon>Peribacillus</taxon>
    </lineage>
</organism>
<protein>
    <submittedName>
        <fullName evidence="1">Uncharacterized protein</fullName>
    </submittedName>
</protein>
<dbReference type="AlphaFoldDB" id="A0A3Q9RLV2"/>